<dbReference type="Proteomes" id="UP000281332">
    <property type="component" value="Unassembled WGS sequence"/>
</dbReference>
<dbReference type="EMBL" id="RMVG01000022">
    <property type="protein sequence ID" value="RPD94542.1"/>
    <property type="molecule type" value="Genomic_DNA"/>
</dbReference>
<dbReference type="GO" id="GO:0016758">
    <property type="term" value="F:hexosyltransferase activity"/>
    <property type="evidence" value="ECO:0007669"/>
    <property type="project" value="UniProtKB-ARBA"/>
</dbReference>
<proteinExistence type="predicted"/>
<dbReference type="AlphaFoldDB" id="A0A3N4NDS2"/>
<accession>A0A3N4NDS2</accession>
<dbReference type="PANTHER" id="PTHR22916:SF3">
    <property type="entry name" value="UDP-GLCNAC:BETAGAL BETA-1,3-N-ACETYLGLUCOSAMINYLTRANSFERASE-LIKE PROTEIN 1"/>
    <property type="match status" value="1"/>
</dbReference>
<dbReference type="Pfam" id="PF00535">
    <property type="entry name" value="Glycos_transf_2"/>
    <property type="match status" value="1"/>
</dbReference>
<evidence type="ECO:0000313" key="3">
    <source>
        <dbReference type="Proteomes" id="UP000281332"/>
    </source>
</evidence>
<dbReference type="Gene3D" id="3.90.550.10">
    <property type="entry name" value="Spore Coat Polysaccharide Biosynthesis Protein SpsA, Chain A"/>
    <property type="match status" value="1"/>
</dbReference>
<keyword evidence="2" id="KW-0808">Transferase</keyword>
<keyword evidence="3" id="KW-1185">Reference proteome</keyword>
<dbReference type="InterPro" id="IPR001173">
    <property type="entry name" value="Glyco_trans_2-like"/>
</dbReference>
<dbReference type="RefSeq" id="WP_123802774.1">
    <property type="nucleotide sequence ID" value="NZ_RMVG01000022.1"/>
</dbReference>
<dbReference type="SUPFAM" id="SSF53448">
    <property type="entry name" value="Nucleotide-diphospho-sugar transferases"/>
    <property type="match status" value="1"/>
</dbReference>
<evidence type="ECO:0000259" key="1">
    <source>
        <dbReference type="Pfam" id="PF00535"/>
    </source>
</evidence>
<comment type="caution">
    <text evidence="2">The sequence shown here is derived from an EMBL/GenBank/DDBJ whole genome shotgun (WGS) entry which is preliminary data.</text>
</comment>
<evidence type="ECO:0000313" key="2">
    <source>
        <dbReference type="EMBL" id="RPD94542.1"/>
    </source>
</evidence>
<sequence>MALKPYATLSIIVTAHNCEPYLGKTLSSIESACGDTFYLQEVIIVNDSSTDRTGEIVATFSSLRANVKTYDVNFKNIGKVRNFALSKCSGQYITMIDGDDEVLAGSLKDIAGYLGACQPDIHLSPLNELYDDQDKKFIWQGVKACKLTQDNVIKKFLTHKNLQAHFIGQFFSRKFLEKISFPEFICYEDAWTFPLLLNLSTVISYSASSHYLYHKRKGSLSEQVTPEKISLLIAATEQMVVNFGKRYIPLISCHWINILHKYEKEIEATEDINKVKNSIRQVSLLHFLFHPLVRLSFKKKLIRLKLAGKV</sequence>
<reference evidence="2 3" key="1">
    <citation type="submission" date="2018-11" db="EMBL/GenBank/DDBJ databases">
        <title>Whole genome sequencing of Pantoea sp. RIT388.</title>
        <authorList>
            <person name="Gan H.M."/>
            <person name="Hudson A.O."/>
        </authorList>
    </citation>
    <scope>NUCLEOTIDE SEQUENCE [LARGE SCALE GENOMIC DNA]</scope>
    <source>
        <strain evidence="2 3">RIT388</strain>
    </source>
</reference>
<dbReference type="InterPro" id="IPR029044">
    <property type="entry name" value="Nucleotide-diphossugar_trans"/>
</dbReference>
<dbReference type="CDD" id="cd00761">
    <property type="entry name" value="Glyco_tranf_GTA_type"/>
    <property type="match status" value="1"/>
</dbReference>
<dbReference type="OrthoDB" id="6432904at2"/>
<dbReference type="PANTHER" id="PTHR22916">
    <property type="entry name" value="GLYCOSYLTRANSFERASE"/>
    <property type="match status" value="1"/>
</dbReference>
<feature type="domain" description="Glycosyltransferase 2-like" evidence="1">
    <location>
        <begin position="10"/>
        <end position="116"/>
    </location>
</feature>
<gene>
    <name evidence="2" type="ORF">BBB56_20615</name>
</gene>
<organism evidence="2 3">
    <name type="scientific">Candidatus Pantoea deserta</name>
    <dbReference type="NCBI Taxonomy" id="1869313"/>
    <lineage>
        <taxon>Bacteria</taxon>
        <taxon>Pseudomonadati</taxon>
        <taxon>Pseudomonadota</taxon>
        <taxon>Gammaproteobacteria</taxon>
        <taxon>Enterobacterales</taxon>
        <taxon>Erwiniaceae</taxon>
        <taxon>Pantoea</taxon>
    </lineage>
</organism>
<name>A0A3N4NDS2_9GAMM</name>
<protein>
    <submittedName>
        <fullName evidence="2">Glycosyltransferase</fullName>
    </submittedName>
</protein>